<name>A0AAV7Q3W3_PLEWA</name>
<organism evidence="2 3">
    <name type="scientific">Pleurodeles waltl</name>
    <name type="common">Iberian ribbed newt</name>
    <dbReference type="NCBI Taxonomy" id="8319"/>
    <lineage>
        <taxon>Eukaryota</taxon>
        <taxon>Metazoa</taxon>
        <taxon>Chordata</taxon>
        <taxon>Craniata</taxon>
        <taxon>Vertebrata</taxon>
        <taxon>Euteleostomi</taxon>
        <taxon>Amphibia</taxon>
        <taxon>Batrachia</taxon>
        <taxon>Caudata</taxon>
        <taxon>Salamandroidea</taxon>
        <taxon>Salamandridae</taxon>
        <taxon>Pleurodelinae</taxon>
        <taxon>Pleurodeles</taxon>
    </lineage>
</organism>
<feature type="compositionally biased region" description="Polar residues" evidence="1">
    <location>
        <begin position="52"/>
        <end position="65"/>
    </location>
</feature>
<comment type="caution">
    <text evidence="2">The sequence shown here is derived from an EMBL/GenBank/DDBJ whole genome shotgun (WGS) entry which is preliminary data.</text>
</comment>
<keyword evidence="3" id="KW-1185">Reference proteome</keyword>
<evidence type="ECO:0000313" key="3">
    <source>
        <dbReference type="Proteomes" id="UP001066276"/>
    </source>
</evidence>
<evidence type="ECO:0000313" key="2">
    <source>
        <dbReference type="EMBL" id="KAJ1135267.1"/>
    </source>
</evidence>
<reference evidence="2" key="1">
    <citation type="journal article" date="2022" name="bioRxiv">
        <title>Sequencing and chromosome-scale assembly of the giantPleurodeles waltlgenome.</title>
        <authorList>
            <person name="Brown T."/>
            <person name="Elewa A."/>
            <person name="Iarovenko S."/>
            <person name="Subramanian E."/>
            <person name="Araus A.J."/>
            <person name="Petzold A."/>
            <person name="Susuki M."/>
            <person name="Suzuki K.-i.T."/>
            <person name="Hayashi T."/>
            <person name="Toyoda A."/>
            <person name="Oliveira C."/>
            <person name="Osipova E."/>
            <person name="Leigh N.D."/>
            <person name="Simon A."/>
            <person name="Yun M.H."/>
        </authorList>
    </citation>
    <scope>NUCLEOTIDE SEQUENCE</scope>
    <source>
        <strain evidence="2">20211129_DDA</strain>
        <tissue evidence="2">Liver</tissue>
    </source>
</reference>
<protein>
    <submittedName>
        <fullName evidence="2">Uncharacterized protein</fullName>
    </submittedName>
</protein>
<feature type="region of interest" description="Disordered" evidence="1">
    <location>
        <begin position="19"/>
        <end position="81"/>
    </location>
</feature>
<dbReference type="EMBL" id="JANPWB010000010">
    <property type="protein sequence ID" value="KAJ1135267.1"/>
    <property type="molecule type" value="Genomic_DNA"/>
</dbReference>
<evidence type="ECO:0000256" key="1">
    <source>
        <dbReference type="SAM" id="MobiDB-lite"/>
    </source>
</evidence>
<accession>A0AAV7Q3W3</accession>
<gene>
    <name evidence="2" type="ORF">NDU88_001708</name>
</gene>
<dbReference type="Proteomes" id="UP001066276">
    <property type="component" value="Chromosome 6"/>
</dbReference>
<feature type="compositionally biased region" description="Basic and acidic residues" evidence="1">
    <location>
        <begin position="25"/>
        <end position="41"/>
    </location>
</feature>
<sequence>MRVCLLGVVSRVHRNPPAAHTESYIGHEDGIRSPAKSEDYAHSNGSCACGSPRSQTPTHSGSLQQGGKKRRGRPPRGPCLPYSLLPERALRPISACAGQAPPHWMPASAKDRSRITIFVTKNNNKFQPEADSTHLKNNK</sequence>
<proteinExistence type="predicted"/>
<dbReference type="AlphaFoldDB" id="A0AAV7Q3W3"/>